<accession>A0ABP8YBW1</accession>
<gene>
    <name evidence="1" type="ORF">GCM10023350_02720</name>
</gene>
<comment type="caution">
    <text evidence="1">The sequence shown here is derived from an EMBL/GenBank/DDBJ whole genome shotgun (WGS) entry which is preliminary data.</text>
</comment>
<proteinExistence type="predicted"/>
<name>A0ABP8YBW1_9ACTN</name>
<keyword evidence="2" id="KW-1185">Reference proteome</keyword>
<organism evidence="1 2">
    <name type="scientific">Nocardioides endophyticus</name>
    <dbReference type="NCBI Taxonomy" id="1353775"/>
    <lineage>
        <taxon>Bacteria</taxon>
        <taxon>Bacillati</taxon>
        <taxon>Actinomycetota</taxon>
        <taxon>Actinomycetes</taxon>
        <taxon>Propionibacteriales</taxon>
        <taxon>Nocardioidaceae</taxon>
        <taxon>Nocardioides</taxon>
    </lineage>
</organism>
<protein>
    <submittedName>
        <fullName evidence="1">Uncharacterized protein</fullName>
    </submittedName>
</protein>
<evidence type="ECO:0000313" key="2">
    <source>
        <dbReference type="Proteomes" id="UP001499882"/>
    </source>
</evidence>
<reference evidence="2" key="1">
    <citation type="journal article" date="2019" name="Int. J. Syst. Evol. Microbiol.">
        <title>The Global Catalogue of Microorganisms (GCM) 10K type strain sequencing project: providing services to taxonomists for standard genome sequencing and annotation.</title>
        <authorList>
            <consortium name="The Broad Institute Genomics Platform"/>
            <consortium name="The Broad Institute Genome Sequencing Center for Infectious Disease"/>
            <person name="Wu L."/>
            <person name="Ma J."/>
        </authorList>
    </citation>
    <scope>NUCLEOTIDE SEQUENCE [LARGE SCALE GENOMIC DNA]</scope>
    <source>
        <strain evidence="2">JCM 18532</strain>
    </source>
</reference>
<dbReference type="Proteomes" id="UP001499882">
    <property type="component" value="Unassembled WGS sequence"/>
</dbReference>
<dbReference type="EMBL" id="BAABKN010000004">
    <property type="protein sequence ID" value="GAA4723901.1"/>
    <property type="molecule type" value="Genomic_DNA"/>
</dbReference>
<evidence type="ECO:0000313" key="1">
    <source>
        <dbReference type="EMBL" id="GAA4723901.1"/>
    </source>
</evidence>
<sequence length="451" mass="50017">MGGMGEPDLLITHAERWATGKSRSVESELLRQIVNLRLRYDELPPGAWPAGSAERLLLVTWPAYGPQPPDPDSLRETLDTFWSFLRATGRMAGGSATPAELRKEVRRALPKMAAACEDPANHAQGRVLGDFGRSIGVDLDGAADVADLKARVAQVTAAWNALPTEERARLMPDPSPKSLTGQRMTAAVNRLPWPEPEPDDFDAEIEPGDVKVSAQLARSSAFVAACLALVEWLGQGKPVTPRGLLRPPVAREAYRHLDLWQWQRRFEAVKRGSYGVPATPMTAEADALLAESALNSWRSAGDCLALDRLWYACDAADQVELTRSTARRGQRAPETDEEWRDLALVLLLGLCFRLGWYVVEPMAGMLLLAVVAEDEVVPLDAVRAWWDSRCPESLRNLDALRWQERLDVVMFHFEDANLWTVVDDRYTLTDLGRDFAIVFVNAIDSGLLDDD</sequence>